<name>A0A7I8JC17_SPIIN</name>
<keyword evidence="2" id="KW-1185">Reference proteome</keyword>
<dbReference type="AlphaFoldDB" id="A0A7I8JC17"/>
<dbReference type="EMBL" id="LR743597">
    <property type="protein sequence ID" value="CAA2628257.1"/>
    <property type="molecule type" value="Genomic_DNA"/>
</dbReference>
<organism evidence="1">
    <name type="scientific">Spirodela intermedia</name>
    <name type="common">Intermediate duckweed</name>
    <dbReference type="NCBI Taxonomy" id="51605"/>
    <lineage>
        <taxon>Eukaryota</taxon>
        <taxon>Viridiplantae</taxon>
        <taxon>Streptophyta</taxon>
        <taxon>Embryophyta</taxon>
        <taxon>Tracheophyta</taxon>
        <taxon>Spermatophyta</taxon>
        <taxon>Magnoliopsida</taxon>
        <taxon>Liliopsida</taxon>
        <taxon>Araceae</taxon>
        <taxon>Lemnoideae</taxon>
        <taxon>Spirodela</taxon>
    </lineage>
</organism>
<accession>A0A7I8JC17</accession>
<proteinExistence type="predicted"/>
<dbReference type="Proteomes" id="UP001189122">
    <property type="component" value="Unassembled WGS sequence"/>
</dbReference>
<reference evidence="1 2" key="1">
    <citation type="submission" date="2019-12" db="EMBL/GenBank/DDBJ databases">
        <authorList>
            <person name="Scholz U."/>
            <person name="Mascher M."/>
            <person name="Fiebig A."/>
        </authorList>
    </citation>
    <scope>NUCLEOTIDE SEQUENCE</scope>
</reference>
<evidence type="ECO:0000313" key="2">
    <source>
        <dbReference type="Proteomes" id="UP001189122"/>
    </source>
</evidence>
<evidence type="ECO:0000313" key="1">
    <source>
        <dbReference type="EMBL" id="CAA2628257.1"/>
    </source>
</evidence>
<gene>
    <name evidence="1" type="ORF">SI7747_10013904</name>
</gene>
<dbReference type="EMBL" id="CACRZD030000010">
    <property type="protein sequence ID" value="CAA6667511.1"/>
    <property type="molecule type" value="Genomic_DNA"/>
</dbReference>
<protein>
    <submittedName>
        <fullName evidence="1">Uncharacterized protein</fullName>
    </submittedName>
</protein>
<sequence length="24" mass="2722">MTFPRDTRRSCSLRVDVSRVAGVL</sequence>